<dbReference type="Gene3D" id="3.40.50.200">
    <property type="entry name" value="Peptidase S8/S53 domain"/>
    <property type="match status" value="1"/>
</dbReference>
<comment type="caution">
    <text evidence="10">The sequence shown here is derived from an EMBL/GenBank/DDBJ whole genome shotgun (WGS) entry which is preliminary data.</text>
</comment>
<dbReference type="SUPFAM" id="SSF52743">
    <property type="entry name" value="Subtilisin-like"/>
    <property type="match status" value="1"/>
</dbReference>
<sequence length="822" mass="84222">MIVPAFLLHSTAVQAAPPSGRSVISGHLVPALQHHSPLHTSSANRQLQLSIALNLRNKAALEALVRAQSDPHSSLYHQYLTPQQFTAQFSPTEASVRSVVNYLHSQGLQVSSVASNRLLIDASGSLSTVERAFNITIADYTLNGSTVYAPTSEPSVPANLSGLVLNISGLDNAAHYHPAKHMAPAAGPGGGYTPTDLRTAYDMNSLISSANGSGQTVAIFELDGYKASDVNTYLSQYSLGSAKYSNVLVDGATNTAGAGAIEVELDMEVVSAIAPGATQKIYIGPNSTTGVNDTYNKIVTDNVAKVTSTSWGLCEASSGTSELSALDNIFLQGSSQGQSFFAASGDSGAYDCNNTSLAVDSPADDPHVVGVGGTNLQLGSGSSYGSESAWSNPSDTQRSPEGSGGGGGYSTYFSKPSYQSGTGVDSNSMRHVPDVSADADPASGYSVYCTVSASGCSSGSAGWIAVGGTSAAAPLWAGVVADVNSYLAGQGKSTLGNVNAELYTLFNTSQTYTAYHDVTSGNNLHYNAGTGYDLATGIGTPDVWNFARDAAGTTGGGTNDFSISASPTSLSIVQGGNGTSTISTAVTTGSAGTVSLSASVSPAGPTASLNPTSVTAGGSSTLTVSVGSSVAAGTYTVTVTGTEGSATHTASVTVTVTTSGGGTTTQALANPGFENGQTPWQESSSGGYQLIDTTLAHSGSYSAYLCGYNNCNDQIWQSVAIPSTATTIKFTFWLYVSTQESGSTCYDYFYARLRTSSGSTISTVKSLCNNTASGWKQYTFDVSSTLSSYKGQTVQVYFQGTTDSSLPTNFFVDDAALNITTP</sequence>
<keyword evidence="7" id="KW-0865">Zymogen</keyword>
<evidence type="ECO:0000256" key="7">
    <source>
        <dbReference type="ARBA" id="ARBA00023145"/>
    </source>
</evidence>
<dbReference type="CDD" id="cd04056">
    <property type="entry name" value="Peptidases_S53"/>
    <property type="match status" value="1"/>
</dbReference>
<dbReference type="PANTHER" id="PTHR14218">
    <property type="entry name" value="PROTEASE S8 TRIPEPTIDYL PEPTIDASE I CLN2"/>
    <property type="match status" value="1"/>
</dbReference>
<dbReference type="InterPro" id="IPR023828">
    <property type="entry name" value="Peptidase_S8_Ser-AS"/>
</dbReference>
<dbReference type="PROSITE" id="PS00138">
    <property type="entry name" value="SUBTILASE_SER"/>
    <property type="match status" value="1"/>
</dbReference>
<organism evidence="10 11">
    <name type="scientific">Ktedonobacter robiniae</name>
    <dbReference type="NCBI Taxonomy" id="2778365"/>
    <lineage>
        <taxon>Bacteria</taxon>
        <taxon>Bacillati</taxon>
        <taxon>Chloroflexota</taxon>
        <taxon>Ktedonobacteria</taxon>
        <taxon>Ktedonobacterales</taxon>
        <taxon>Ktedonobacteraceae</taxon>
        <taxon>Ktedonobacter</taxon>
    </lineage>
</organism>
<dbReference type="InterPro" id="IPR013320">
    <property type="entry name" value="ConA-like_dom_sf"/>
</dbReference>
<comment type="cofactor">
    <cofactor evidence="1">
        <name>Ca(2+)</name>
        <dbReference type="ChEBI" id="CHEBI:29108"/>
    </cofactor>
</comment>
<feature type="compositionally biased region" description="Low complexity" evidence="8">
    <location>
        <begin position="380"/>
        <end position="391"/>
    </location>
</feature>
<dbReference type="InterPro" id="IPR036852">
    <property type="entry name" value="Peptidase_S8/S53_dom_sf"/>
</dbReference>
<dbReference type="PROSITE" id="PS51695">
    <property type="entry name" value="SEDOLISIN"/>
    <property type="match status" value="1"/>
</dbReference>
<dbReference type="InterPro" id="IPR050819">
    <property type="entry name" value="Tripeptidyl-peptidase_I"/>
</dbReference>
<gene>
    <name evidence="10" type="ORF">KSB_82180</name>
</gene>
<accession>A0ABQ3V467</accession>
<dbReference type="InterPro" id="IPR030400">
    <property type="entry name" value="Sedolisin_dom"/>
</dbReference>
<protein>
    <recommendedName>
        <fullName evidence="9">Peptidase S53 domain-containing protein</fullName>
    </recommendedName>
</protein>
<dbReference type="SUPFAM" id="SSF49899">
    <property type="entry name" value="Concanavalin A-like lectins/glucanases"/>
    <property type="match status" value="1"/>
</dbReference>
<dbReference type="Proteomes" id="UP000654345">
    <property type="component" value="Unassembled WGS sequence"/>
</dbReference>
<evidence type="ECO:0000256" key="8">
    <source>
        <dbReference type="SAM" id="MobiDB-lite"/>
    </source>
</evidence>
<evidence type="ECO:0000256" key="6">
    <source>
        <dbReference type="ARBA" id="ARBA00022837"/>
    </source>
</evidence>
<dbReference type="Gene3D" id="2.60.120.260">
    <property type="entry name" value="Galactose-binding domain-like"/>
    <property type="match status" value="1"/>
</dbReference>
<evidence type="ECO:0000259" key="9">
    <source>
        <dbReference type="PROSITE" id="PS51695"/>
    </source>
</evidence>
<keyword evidence="2" id="KW-0645">Protease</keyword>
<proteinExistence type="predicted"/>
<dbReference type="InterPro" id="IPR015366">
    <property type="entry name" value="S53_propep"/>
</dbReference>
<name>A0ABQ3V467_9CHLR</name>
<dbReference type="PANTHER" id="PTHR14218:SF15">
    <property type="entry name" value="TRIPEPTIDYL-PEPTIDASE 1"/>
    <property type="match status" value="1"/>
</dbReference>
<evidence type="ECO:0000256" key="4">
    <source>
        <dbReference type="ARBA" id="ARBA00022801"/>
    </source>
</evidence>
<keyword evidence="6" id="KW-0106">Calcium</keyword>
<keyword evidence="3" id="KW-0479">Metal-binding</keyword>
<keyword evidence="5" id="KW-0720">Serine protease</keyword>
<dbReference type="CDD" id="cd11377">
    <property type="entry name" value="Pro-peptidase_S53"/>
    <property type="match status" value="1"/>
</dbReference>
<evidence type="ECO:0000256" key="2">
    <source>
        <dbReference type="ARBA" id="ARBA00022670"/>
    </source>
</evidence>
<keyword evidence="11" id="KW-1185">Reference proteome</keyword>
<dbReference type="EMBL" id="BNJG01000003">
    <property type="protein sequence ID" value="GHO59743.1"/>
    <property type="molecule type" value="Genomic_DNA"/>
</dbReference>
<evidence type="ECO:0000313" key="10">
    <source>
        <dbReference type="EMBL" id="GHO59743.1"/>
    </source>
</evidence>
<dbReference type="Pfam" id="PF09286">
    <property type="entry name" value="Pro-kuma_activ"/>
    <property type="match status" value="1"/>
</dbReference>
<keyword evidence="4" id="KW-0378">Hydrolase</keyword>
<dbReference type="SMART" id="SM00944">
    <property type="entry name" value="Pro-kuma_activ"/>
    <property type="match status" value="1"/>
</dbReference>
<feature type="region of interest" description="Disordered" evidence="8">
    <location>
        <begin position="380"/>
        <end position="410"/>
    </location>
</feature>
<evidence type="ECO:0000256" key="5">
    <source>
        <dbReference type="ARBA" id="ARBA00022825"/>
    </source>
</evidence>
<dbReference type="SUPFAM" id="SSF54897">
    <property type="entry name" value="Protease propeptides/inhibitors"/>
    <property type="match status" value="1"/>
</dbReference>
<evidence type="ECO:0000256" key="3">
    <source>
        <dbReference type="ARBA" id="ARBA00022723"/>
    </source>
</evidence>
<evidence type="ECO:0000313" key="11">
    <source>
        <dbReference type="Proteomes" id="UP000654345"/>
    </source>
</evidence>
<feature type="domain" description="Peptidase S53" evidence="9">
    <location>
        <begin position="191"/>
        <end position="553"/>
    </location>
</feature>
<evidence type="ECO:0000256" key="1">
    <source>
        <dbReference type="ARBA" id="ARBA00001913"/>
    </source>
</evidence>
<reference evidence="10 11" key="1">
    <citation type="journal article" date="2021" name="Int. J. Syst. Evol. Microbiol.">
        <title>Reticulibacter mediterranei gen. nov., sp. nov., within the new family Reticulibacteraceae fam. nov., and Ktedonospora formicarum gen. nov., sp. nov., Ktedonobacter robiniae sp. nov., Dictyobacter formicarum sp. nov. and Dictyobacter arantiisoli sp. nov., belonging to the class Ktedonobacteria.</title>
        <authorList>
            <person name="Yabe S."/>
            <person name="Zheng Y."/>
            <person name="Wang C.M."/>
            <person name="Sakai Y."/>
            <person name="Abe K."/>
            <person name="Yokota A."/>
            <person name="Donadio S."/>
            <person name="Cavaletti L."/>
            <person name="Monciardini P."/>
        </authorList>
    </citation>
    <scope>NUCLEOTIDE SEQUENCE [LARGE SCALE GENOMIC DNA]</scope>
    <source>
        <strain evidence="10 11">SOSP1-30</strain>
    </source>
</reference>